<evidence type="ECO:0000256" key="1">
    <source>
        <dbReference type="ARBA" id="ARBA00004196"/>
    </source>
</evidence>
<gene>
    <name evidence="5" type="ORF">DRW07_05655</name>
</gene>
<dbReference type="EMBL" id="RPOK01000002">
    <property type="protein sequence ID" value="RPJ67030.1"/>
    <property type="molecule type" value="Genomic_DNA"/>
</dbReference>
<dbReference type="InterPro" id="IPR025997">
    <property type="entry name" value="SBP_2_dom"/>
</dbReference>
<comment type="subcellular location">
    <subcellularLocation>
        <location evidence="1">Cell envelope</location>
    </subcellularLocation>
</comment>
<evidence type="ECO:0000313" key="6">
    <source>
        <dbReference type="Proteomes" id="UP000275281"/>
    </source>
</evidence>
<protein>
    <recommendedName>
        <fullName evidence="4">Periplasmic binding protein domain-containing protein</fullName>
    </recommendedName>
</protein>
<evidence type="ECO:0000256" key="3">
    <source>
        <dbReference type="ARBA" id="ARBA00022729"/>
    </source>
</evidence>
<comment type="caution">
    <text evidence="5">The sequence shown here is derived from an EMBL/GenBank/DDBJ whole genome shotgun (WGS) entry which is preliminary data.</text>
</comment>
<dbReference type="OrthoDB" id="245475at2"/>
<reference evidence="5 6" key="1">
    <citation type="submission" date="2018-11" db="EMBL/GenBank/DDBJ databases">
        <authorList>
            <person name="Ye M.-Q."/>
            <person name="Du Z.-J."/>
        </authorList>
    </citation>
    <scope>NUCLEOTIDE SEQUENCE [LARGE SCALE GENOMIC DNA]</scope>
    <source>
        <strain evidence="5 6">U0105</strain>
    </source>
</reference>
<dbReference type="Pfam" id="PF13407">
    <property type="entry name" value="Peripla_BP_4"/>
    <property type="match status" value="1"/>
</dbReference>
<dbReference type="AlphaFoldDB" id="A0A3N5Y1J1"/>
<dbReference type="PANTHER" id="PTHR46847">
    <property type="entry name" value="D-ALLOSE-BINDING PERIPLASMIC PROTEIN-RELATED"/>
    <property type="match status" value="1"/>
</dbReference>
<dbReference type="PANTHER" id="PTHR46847:SF2">
    <property type="entry name" value="ABC TRANSPORTER SUGAR-BINDING PROTEIN"/>
    <property type="match status" value="1"/>
</dbReference>
<keyword evidence="6" id="KW-1185">Reference proteome</keyword>
<dbReference type="InterPro" id="IPR028082">
    <property type="entry name" value="Peripla_BP_I"/>
</dbReference>
<dbReference type="GO" id="GO:0030313">
    <property type="term" value="C:cell envelope"/>
    <property type="evidence" value="ECO:0007669"/>
    <property type="project" value="UniProtKB-SubCell"/>
</dbReference>
<evidence type="ECO:0000313" key="5">
    <source>
        <dbReference type="EMBL" id="RPJ67030.1"/>
    </source>
</evidence>
<proteinExistence type="inferred from homology"/>
<sequence length="382" mass="43444">MLNFDTFSTVKPRLVNKIKQGVQVVRNAALTLVLVTCSMASHATSVMFVSPSTPDDPFFSRVELFIRMAAENLGFDLTVIYGEAHRIYQQQELEQYLAKEQPDYMLVQVYAGSGKALFELLDKYPTVKVISLEHLLLNHETEEVGKPGEIYKNWIAELTFDNVSASETLSRYLLKACEQEARTDRWGIVGVNGLHGQEALQRHAGLVEAVNRTNLYELHQVVNAKWQRELAQKQVRTLLSRYPKTSVIWSASDWMALGVADAIEPLKRTGQRFCIGGFDWIPEIVDAIQANRISASIGGHFMLGAWAMVMVYDHIKGVMPRDINSDNPILNLQLMHAGNLQEIAPLLERQAWKNVDFRQYSLFYNDQHQDYQFRLPLSDPAE</sequence>
<dbReference type="SUPFAM" id="SSF53822">
    <property type="entry name" value="Periplasmic binding protein-like I"/>
    <property type="match status" value="1"/>
</dbReference>
<dbReference type="CDD" id="cd06324">
    <property type="entry name" value="PBP1_ABC_sugar_binding-like"/>
    <property type="match status" value="1"/>
</dbReference>
<dbReference type="GO" id="GO:0030246">
    <property type="term" value="F:carbohydrate binding"/>
    <property type="evidence" value="ECO:0007669"/>
    <property type="project" value="UniProtKB-ARBA"/>
</dbReference>
<dbReference type="Proteomes" id="UP000275281">
    <property type="component" value="Unassembled WGS sequence"/>
</dbReference>
<evidence type="ECO:0000259" key="4">
    <source>
        <dbReference type="Pfam" id="PF13407"/>
    </source>
</evidence>
<dbReference type="GO" id="GO:0055085">
    <property type="term" value="P:transmembrane transport"/>
    <property type="evidence" value="ECO:0007669"/>
    <property type="project" value="UniProtKB-ARBA"/>
</dbReference>
<accession>A0A3N5Y1J1</accession>
<feature type="domain" description="Periplasmic binding protein" evidence="4">
    <location>
        <begin position="49"/>
        <end position="317"/>
    </location>
</feature>
<name>A0A3N5Y1J1_9ALTE</name>
<keyword evidence="3" id="KW-0732">Signal</keyword>
<dbReference type="Gene3D" id="3.40.50.2300">
    <property type="match status" value="2"/>
</dbReference>
<comment type="similarity">
    <text evidence="2">Belongs to the bacterial solute-binding protein 2 family.</text>
</comment>
<evidence type="ECO:0000256" key="2">
    <source>
        <dbReference type="ARBA" id="ARBA00007639"/>
    </source>
</evidence>
<organism evidence="5 6">
    <name type="scientific">Alteromonas sediminis</name>
    <dbReference type="NCBI Taxonomy" id="2259342"/>
    <lineage>
        <taxon>Bacteria</taxon>
        <taxon>Pseudomonadati</taxon>
        <taxon>Pseudomonadota</taxon>
        <taxon>Gammaproteobacteria</taxon>
        <taxon>Alteromonadales</taxon>
        <taxon>Alteromonadaceae</taxon>
        <taxon>Alteromonas/Salinimonas group</taxon>
        <taxon>Alteromonas</taxon>
    </lineage>
</organism>